<dbReference type="PROSITE" id="PS51257">
    <property type="entry name" value="PROKAR_LIPOPROTEIN"/>
    <property type="match status" value="1"/>
</dbReference>
<accession>A0A2N5VIJ6</accession>
<evidence type="ECO:0000313" key="3">
    <source>
        <dbReference type="EMBL" id="PLW49818.1"/>
    </source>
</evidence>
<feature type="compositionally biased region" description="Polar residues" evidence="1">
    <location>
        <begin position="515"/>
        <end position="531"/>
    </location>
</feature>
<reference evidence="3 4" key="1">
    <citation type="submission" date="2017-11" db="EMBL/GenBank/DDBJ databases">
        <title>De novo assembly and phasing of dikaryotic genomes from two isolates of Puccinia coronata f. sp. avenae, the causal agent of oat crown rust.</title>
        <authorList>
            <person name="Miller M.E."/>
            <person name="Zhang Y."/>
            <person name="Omidvar V."/>
            <person name="Sperschneider J."/>
            <person name="Schwessinger B."/>
            <person name="Raley C."/>
            <person name="Palmer J.M."/>
            <person name="Garnica D."/>
            <person name="Upadhyaya N."/>
            <person name="Rathjen J."/>
            <person name="Taylor J.M."/>
            <person name="Park R.F."/>
            <person name="Dodds P.N."/>
            <person name="Hirsch C.D."/>
            <person name="Kianian S.F."/>
            <person name="Figueroa M."/>
        </authorList>
    </citation>
    <scope>NUCLEOTIDE SEQUENCE [LARGE SCALE GENOMIC DNA]</scope>
    <source>
        <strain evidence="3">12SD80</strain>
    </source>
</reference>
<evidence type="ECO:0000256" key="1">
    <source>
        <dbReference type="SAM" id="MobiDB-lite"/>
    </source>
</evidence>
<feature type="compositionally biased region" description="Basic and acidic residues" evidence="1">
    <location>
        <begin position="556"/>
        <end position="578"/>
    </location>
</feature>
<feature type="compositionally biased region" description="Low complexity" evidence="1">
    <location>
        <begin position="481"/>
        <end position="514"/>
    </location>
</feature>
<name>A0A2N5VIJ6_9BASI</name>
<gene>
    <name evidence="3" type="ORF">PCASD_01576</name>
</gene>
<protein>
    <submittedName>
        <fullName evidence="3">Uncharacterized protein</fullName>
    </submittedName>
</protein>
<comment type="caution">
    <text evidence="3">The sequence shown here is derived from an EMBL/GenBank/DDBJ whole genome shotgun (WGS) entry which is preliminary data.</text>
</comment>
<dbReference type="AlphaFoldDB" id="A0A2N5VIJ6"/>
<organism evidence="3 4">
    <name type="scientific">Puccinia coronata f. sp. avenae</name>
    <dbReference type="NCBI Taxonomy" id="200324"/>
    <lineage>
        <taxon>Eukaryota</taxon>
        <taxon>Fungi</taxon>
        <taxon>Dikarya</taxon>
        <taxon>Basidiomycota</taxon>
        <taxon>Pucciniomycotina</taxon>
        <taxon>Pucciniomycetes</taxon>
        <taxon>Pucciniales</taxon>
        <taxon>Pucciniaceae</taxon>
        <taxon>Puccinia</taxon>
    </lineage>
</organism>
<feature type="chain" id="PRO_5014717255" evidence="2">
    <location>
        <begin position="26"/>
        <end position="578"/>
    </location>
</feature>
<evidence type="ECO:0000313" key="4">
    <source>
        <dbReference type="Proteomes" id="UP000235392"/>
    </source>
</evidence>
<sequence length="578" mass="65326">MKRSPFPITALSCLLIACLLPGHFTQILEEVAQARPLVSAQRTHAEVTEIKAEVPDISAKAPGINGNSLLSQREQEFDPLRFHQNKPLPKPTTPQNPPSKKIELPKSTDFRTKIQKYFAKVTPNFLQKFFQFLTKGLSYTSRRKPDWEEMDKDITEMIAALQKFTSEDLYTQAGTHRRIFELLYPELTPDHLQTADFAKVLLKKQEAEAKRYQQNKLSGALPEPLKDPQLLMTQARDELENLGGFNSVFRSRKKERQMLYVKSLVELSRHEKFSKDALSTIDTIIRNLRLRENPADRPRILKYLIAAQYVMTFPHESLEELPAHLARQPAWGILENLLKKQTLNDWLNFFKQQDNKFVSSLYQNMIAGRLSGQETFKVIGEWSLAVINPTHSKMNIPIHNQLFALETLHMLSSVKPVEFGGSNPAFEGLIATRNAWRQGNSDNEVLPAMIERTAESALKTRITTINEEEFRLLIAQHKNAPTSPETEPTSPKTEPTSIKTEPTPPKTESTPPNTQSTPPKAESTSPKAESTSPKKDLASPKTAATSPKTEPTSPKTDAESSKKDESHTTSHEAQHQQS</sequence>
<feature type="region of interest" description="Disordered" evidence="1">
    <location>
        <begin position="82"/>
        <end position="105"/>
    </location>
</feature>
<evidence type="ECO:0000256" key="2">
    <source>
        <dbReference type="SAM" id="SignalP"/>
    </source>
</evidence>
<feature type="compositionally biased region" description="Low complexity" evidence="1">
    <location>
        <begin position="540"/>
        <end position="555"/>
    </location>
</feature>
<feature type="compositionally biased region" description="Pro residues" evidence="1">
    <location>
        <begin position="88"/>
        <end position="97"/>
    </location>
</feature>
<feature type="region of interest" description="Disordered" evidence="1">
    <location>
        <begin position="477"/>
        <end position="578"/>
    </location>
</feature>
<feature type="signal peptide" evidence="2">
    <location>
        <begin position="1"/>
        <end position="25"/>
    </location>
</feature>
<keyword evidence="2" id="KW-0732">Signal</keyword>
<dbReference type="EMBL" id="PGCI01000014">
    <property type="protein sequence ID" value="PLW49818.1"/>
    <property type="molecule type" value="Genomic_DNA"/>
</dbReference>
<dbReference type="Proteomes" id="UP000235392">
    <property type="component" value="Unassembled WGS sequence"/>
</dbReference>
<proteinExistence type="predicted"/>